<dbReference type="Gene3D" id="1.25.40.10">
    <property type="entry name" value="Tetratricopeptide repeat domain"/>
    <property type="match status" value="2"/>
</dbReference>
<gene>
    <name evidence="2" type="ORF">ACFQO1_11900</name>
</gene>
<keyword evidence="3" id="KW-1185">Reference proteome</keyword>
<organism evidence="2 3">
    <name type="scientific">Jejudonia soesokkakensis</name>
    <dbReference type="NCBI Taxonomy" id="1323432"/>
    <lineage>
        <taxon>Bacteria</taxon>
        <taxon>Pseudomonadati</taxon>
        <taxon>Bacteroidota</taxon>
        <taxon>Flavobacteriia</taxon>
        <taxon>Flavobacteriales</taxon>
        <taxon>Flavobacteriaceae</taxon>
        <taxon>Jejudonia</taxon>
    </lineage>
</organism>
<sequence length="591" mass="66899">MKKTVLLLFLLTVFQSPLLIAQKFQDVVRAETNVEVDEICQNALGFTSTPVEIDNAIRQIVSTAGVNADKFKLKECSNIDNAIAKIITENGKKVRYIIYDGEWLKGLVDNTSNDWTGKFVLAHEIGHHLNAHSLDNTGSTIEVELEADYFAGRALASLGAGEAETLAPLSTQPEFASSSHPARADRIAAAKRGWSSVTNKTITIKVKKADEDRIAKLMMDDIKSTISSGGLSKDDYETILQQMDLARTKYYKGWTEDMRYYQAMCYTGLNDKEKAMESYVNFLGIENLDNNNRIKQISEFYVASDAKNTSYFTNPRVLRHLSESYYKDEKYDKAISLGEQFLSREEDVSKKDEINYIIAKSEMAKIKEERKGNPETMTEDAARAIEDLNYNEAFTNLEKAALQGYAKAEFLLAELYLKGNGIPKDIDQAAEYYIRAAQQDYIDAQVMAGMLFLEGRGVRKDEESAKFWFNKAYLLGSSKAKVELDKIEAARIERERIKNQPKPKEEKTVSIAMQIAEANTLFSRELYADAYKWYKLAADKGNAEAQQKIAWMYYKGKGVSKDKDQAILWWKLSAKQGNVDAINYLTRLGEW</sequence>
<dbReference type="PANTHER" id="PTHR11102">
    <property type="entry name" value="SEL-1-LIKE PROTEIN"/>
    <property type="match status" value="1"/>
</dbReference>
<protein>
    <submittedName>
        <fullName evidence="2">Sel1 repeat family protein</fullName>
    </submittedName>
</protein>
<evidence type="ECO:0000313" key="3">
    <source>
        <dbReference type="Proteomes" id="UP001596415"/>
    </source>
</evidence>
<dbReference type="EMBL" id="JBHTBN010000006">
    <property type="protein sequence ID" value="MFC7358394.1"/>
    <property type="molecule type" value="Genomic_DNA"/>
</dbReference>
<comment type="caution">
    <text evidence="2">The sequence shown here is derived from an EMBL/GenBank/DDBJ whole genome shotgun (WGS) entry which is preliminary data.</text>
</comment>
<name>A0ABW2MTW1_9FLAO</name>
<dbReference type="SMART" id="SM00671">
    <property type="entry name" value="SEL1"/>
    <property type="match status" value="4"/>
</dbReference>
<dbReference type="InterPro" id="IPR006597">
    <property type="entry name" value="Sel1-like"/>
</dbReference>
<dbReference type="InterPro" id="IPR050767">
    <property type="entry name" value="Sel1_AlgK"/>
</dbReference>
<dbReference type="SUPFAM" id="SSF81901">
    <property type="entry name" value="HCP-like"/>
    <property type="match status" value="2"/>
</dbReference>
<keyword evidence="1" id="KW-0732">Signal</keyword>
<accession>A0ABW2MTW1</accession>
<dbReference type="InterPro" id="IPR011990">
    <property type="entry name" value="TPR-like_helical_dom_sf"/>
</dbReference>
<proteinExistence type="predicted"/>
<feature type="signal peptide" evidence="1">
    <location>
        <begin position="1"/>
        <end position="21"/>
    </location>
</feature>
<dbReference type="PANTHER" id="PTHR11102:SF160">
    <property type="entry name" value="ERAD-ASSOCIATED E3 UBIQUITIN-PROTEIN LIGASE COMPONENT HRD3"/>
    <property type="match status" value="1"/>
</dbReference>
<dbReference type="Proteomes" id="UP001596415">
    <property type="component" value="Unassembled WGS sequence"/>
</dbReference>
<dbReference type="Pfam" id="PF08238">
    <property type="entry name" value="Sel1"/>
    <property type="match status" value="5"/>
</dbReference>
<evidence type="ECO:0000256" key="1">
    <source>
        <dbReference type="SAM" id="SignalP"/>
    </source>
</evidence>
<dbReference type="SUPFAM" id="SSF48452">
    <property type="entry name" value="TPR-like"/>
    <property type="match status" value="1"/>
</dbReference>
<dbReference type="RefSeq" id="WP_380218358.1">
    <property type="nucleotide sequence ID" value="NZ_JBHTBN010000006.1"/>
</dbReference>
<reference evidence="3" key="1">
    <citation type="journal article" date="2019" name="Int. J. Syst. Evol. Microbiol.">
        <title>The Global Catalogue of Microorganisms (GCM) 10K type strain sequencing project: providing services to taxonomists for standard genome sequencing and annotation.</title>
        <authorList>
            <consortium name="The Broad Institute Genomics Platform"/>
            <consortium name="The Broad Institute Genome Sequencing Center for Infectious Disease"/>
            <person name="Wu L."/>
            <person name="Ma J."/>
        </authorList>
    </citation>
    <scope>NUCLEOTIDE SEQUENCE [LARGE SCALE GENOMIC DNA]</scope>
    <source>
        <strain evidence="3">CGMCC 1.16306</strain>
    </source>
</reference>
<evidence type="ECO:0000313" key="2">
    <source>
        <dbReference type="EMBL" id="MFC7358394.1"/>
    </source>
</evidence>
<feature type="chain" id="PRO_5045654084" evidence="1">
    <location>
        <begin position="22"/>
        <end position="591"/>
    </location>
</feature>